<keyword evidence="1" id="KW-1133">Transmembrane helix</keyword>
<gene>
    <name evidence="2" type="ORF">E1295_38705</name>
</gene>
<sequence length="195" mass="20038">MPLPSSSLPSSAALPAASGLRLARAVVFAAVCGAISAGGHALAGGGPVPLPVYGAAVLAALGLAYLIDGRERGPVAVLAATAGTQLLFHQLFDRLAPPPAPEFAHAHPGPGMALVHLTVAALTAWWLHRGERALWLMIRLYAAPPPVIGLLVIAPVEVALPSWRPATPVLPAYAGEIVSGTASRRGPPREHQRSR</sequence>
<name>A0A4R5EFA6_9ACTN</name>
<reference evidence="2 3" key="1">
    <citation type="submission" date="2019-03" db="EMBL/GenBank/DDBJ databases">
        <title>Draft genome sequences of novel Actinobacteria.</title>
        <authorList>
            <person name="Sahin N."/>
            <person name="Ay H."/>
            <person name="Saygin H."/>
        </authorList>
    </citation>
    <scope>NUCLEOTIDE SEQUENCE [LARGE SCALE GENOMIC DNA]</scope>
    <source>
        <strain evidence="2 3">6K102</strain>
    </source>
</reference>
<dbReference type="Proteomes" id="UP000295136">
    <property type="component" value="Unassembled WGS sequence"/>
</dbReference>
<evidence type="ECO:0000313" key="3">
    <source>
        <dbReference type="Proteomes" id="UP000295136"/>
    </source>
</evidence>
<dbReference type="EMBL" id="SMLD01000163">
    <property type="protein sequence ID" value="TDE33051.1"/>
    <property type="molecule type" value="Genomic_DNA"/>
</dbReference>
<keyword evidence="3" id="KW-1185">Reference proteome</keyword>
<evidence type="ECO:0000256" key="1">
    <source>
        <dbReference type="SAM" id="Phobius"/>
    </source>
</evidence>
<proteinExistence type="predicted"/>
<protein>
    <submittedName>
        <fullName evidence="2">Uncharacterized protein</fullName>
    </submittedName>
</protein>
<accession>A0A4R5EFA6</accession>
<dbReference type="RefSeq" id="WP_132638678.1">
    <property type="nucleotide sequence ID" value="NZ_SMLD01000163.1"/>
</dbReference>
<comment type="caution">
    <text evidence="2">The sequence shown here is derived from an EMBL/GenBank/DDBJ whole genome shotgun (WGS) entry which is preliminary data.</text>
</comment>
<dbReference type="AlphaFoldDB" id="A0A4R5EFA6"/>
<feature type="transmembrane region" description="Helical" evidence="1">
    <location>
        <begin position="112"/>
        <end position="128"/>
    </location>
</feature>
<keyword evidence="1" id="KW-0812">Transmembrane</keyword>
<evidence type="ECO:0000313" key="2">
    <source>
        <dbReference type="EMBL" id="TDE33051.1"/>
    </source>
</evidence>
<organism evidence="2 3">
    <name type="scientific">Nonomuraea mesophila</name>
    <dbReference type="NCBI Taxonomy" id="2530382"/>
    <lineage>
        <taxon>Bacteria</taxon>
        <taxon>Bacillati</taxon>
        <taxon>Actinomycetota</taxon>
        <taxon>Actinomycetes</taxon>
        <taxon>Streptosporangiales</taxon>
        <taxon>Streptosporangiaceae</taxon>
        <taxon>Nonomuraea</taxon>
    </lineage>
</organism>
<keyword evidence="1" id="KW-0472">Membrane</keyword>
<feature type="transmembrane region" description="Helical" evidence="1">
    <location>
        <begin position="48"/>
        <end position="67"/>
    </location>
</feature>
<feature type="transmembrane region" description="Helical" evidence="1">
    <location>
        <begin position="74"/>
        <end position="92"/>
    </location>
</feature>